<keyword evidence="8" id="KW-1185">Reference proteome</keyword>
<evidence type="ECO:0000313" key="8">
    <source>
        <dbReference type="Proteomes" id="UP000664545"/>
    </source>
</evidence>
<dbReference type="SUPFAM" id="SSF88723">
    <property type="entry name" value="PIN domain-like"/>
    <property type="match status" value="1"/>
</dbReference>
<organism evidence="7 8">
    <name type="scientific">Clostridium aminobutyricum</name>
    <dbReference type="NCBI Taxonomy" id="33953"/>
    <lineage>
        <taxon>Bacteria</taxon>
        <taxon>Bacillati</taxon>
        <taxon>Bacillota</taxon>
        <taxon>Clostridia</taxon>
        <taxon>Eubacteriales</taxon>
        <taxon>Clostridiaceae</taxon>
        <taxon>Clostridium</taxon>
    </lineage>
</organism>
<protein>
    <submittedName>
        <fullName evidence="7">PIN domain nuclease</fullName>
    </submittedName>
</protein>
<evidence type="ECO:0000256" key="4">
    <source>
        <dbReference type="ARBA" id="ARBA00022842"/>
    </source>
</evidence>
<dbReference type="InterPro" id="IPR029060">
    <property type="entry name" value="PIN-like_dom_sf"/>
</dbReference>
<dbReference type="InterPro" id="IPR002716">
    <property type="entry name" value="PIN_dom"/>
</dbReference>
<feature type="transmembrane region" description="Helical" evidence="5">
    <location>
        <begin position="117"/>
        <end position="139"/>
    </location>
</feature>
<dbReference type="EMBL" id="JAFJZZ010000009">
    <property type="protein sequence ID" value="MBN7774421.1"/>
    <property type="molecule type" value="Genomic_DNA"/>
</dbReference>
<accession>A0A939DAT7</accession>
<comment type="cofactor">
    <cofactor evidence="1">
        <name>Mg(2+)</name>
        <dbReference type="ChEBI" id="CHEBI:18420"/>
    </cofactor>
</comment>
<evidence type="ECO:0000256" key="1">
    <source>
        <dbReference type="ARBA" id="ARBA00001946"/>
    </source>
</evidence>
<dbReference type="AlphaFoldDB" id="A0A939DAT7"/>
<feature type="transmembrane region" description="Helical" evidence="5">
    <location>
        <begin position="7"/>
        <end position="31"/>
    </location>
</feature>
<dbReference type="PROSITE" id="PS50926">
    <property type="entry name" value="TRAM"/>
    <property type="match status" value="1"/>
</dbReference>
<evidence type="ECO:0000256" key="3">
    <source>
        <dbReference type="ARBA" id="ARBA00022801"/>
    </source>
</evidence>
<dbReference type="RefSeq" id="WP_206583262.1">
    <property type="nucleotide sequence ID" value="NZ_JAFJZZ010000009.1"/>
</dbReference>
<dbReference type="InterPro" id="IPR002792">
    <property type="entry name" value="TRAM_dom"/>
</dbReference>
<keyword evidence="2" id="KW-0540">Nuclease</keyword>
<dbReference type="GO" id="GO:0004518">
    <property type="term" value="F:nuclease activity"/>
    <property type="evidence" value="ECO:0007669"/>
    <property type="project" value="UniProtKB-KW"/>
</dbReference>
<proteinExistence type="predicted"/>
<dbReference type="GO" id="GO:0016787">
    <property type="term" value="F:hydrolase activity"/>
    <property type="evidence" value="ECO:0007669"/>
    <property type="project" value="UniProtKB-KW"/>
</dbReference>
<dbReference type="PANTHER" id="PTHR11603:SF147">
    <property type="entry name" value="MEMBRANE PROTEIN"/>
    <property type="match status" value="1"/>
</dbReference>
<keyword evidence="4" id="KW-0460">Magnesium</keyword>
<dbReference type="Gene3D" id="3.40.50.1010">
    <property type="entry name" value="5'-nuclease"/>
    <property type="match status" value="1"/>
</dbReference>
<feature type="transmembrane region" description="Helical" evidence="5">
    <location>
        <begin position="43"/>
        <end position="63"/>
    </location>
</feature>
<name>A0A939DAT7_CLOAM</name>
<dbReference type="Pfam" id="PF01850">
    <property type="entry name" value="PIN"/>
    <property type="match status" value="1"/>
</dbReference>
<dbReference type="Proteomes" id="UP000664545">
    <property type="component" value="Unassembled WGS sequence"/>
</dbReference>
<sequence length="367" mass="40050">MIKKLLQLVFTAVGAILGYGVFLLCEFIFGLSGTALSEKLTETQMLVTALCFAIIFGIIFFRATPLLGKHGAKVAKGIESDLQGVPTNDILSGTFGLIVGLIIAFLVSQIYATIQFLYVGTILTVVTYVILGYLGVIIATKRFKDVSVALLSAKKGGPLSKSKNKQLDATPKIFDTSVIIDGRIADIMKTGFIEGTIVIPEFVLLELQHISDSSDSLKRNRGRRGLDILNKIQEDYGIEIYNTTAEKSLDEIPEVDIKLLKLAQIMNGKVVTNDFNLNKVAGIKGVEVLNINELANTLKPVVLPGEDMKLFLVKEGKENNQAVAYLDDGTMIVVEEGRRYIGQTISVMVTSVLQTSAGRMIFAKPRR</sequence>
<keyword evidence="5" id="KW-0472">Membrane</keyword>
<evidence type="ECO:0000256" key="5">
    <source>
        <dbReference type="SAM" id="Phobius"/>
    </source>
</evidence>
<keyword evidence="3" id="KW-0378">Hydrolase</keyword>
<reference evidence="7" key="1">
    <citation type="submission" date="2021-02" db="EMBL/GenBank/DDBJ databases">
        <title>Abyssanaerobacter marinus gen.nov., sp., nov, anaerobic bacterium isolated from the Onnuri vent field of Indian Ocean and suggestion of Mogibacteriaceae fam. nov., and proposal of reclassification of ambiguous this family's genus member.</title>
        <authorList>
            <person name="Kim Y.J."/>
            <person name="Yang J.-A."/>
        </authorList>
    </citation>
    <scope>NUCLEOTIDE SEQUENCE</scope>
    <source>
        <strain evidence="7">DSM 2634</strain>
    </source>
</reference>
<comment type="caution">
    <text evidence="7">The sequence shown here is derived from an EMBL/GenBank/DDBJ whole genome shotgun (WGS) entry which is preliminary data.</text>
</comment>
<dbReference type="SMART" id="SM00670">
    <property type="entry name" value="PINc"/>
    <property type="match status" value="1"/>
</dbReference>
<feature type="transmembrane region" description="Helical" evidence="5">
    <location>
        <begin position="90"/>
        <end position="111"/>
    </location>
</feature>
<dbReference type="InterPro" id="IPR052041">
    <property type="entry name" value="Nucleic_acid_metab_PIN/TRAM"/>
</dbReference>
<gene>
    <name evidence="7" type="ORF">JYB65_13725</name>
</gene>
<feature type="domain" description="TRAM" evidence="6">
    <location>
        <begin position="301"/>
        <end position="362"/>
    </location>
</feature>
<keyword evidence="5" id="KW-0812">Transmembrane</keyword>
<keyword evidence="5" id="KW-1133">Transmembrane helix</keyword>
<dbReference type="CDD" id="cd09877">
    <property type="entry name" value="PIN_YacL-like"/>
    <property type="match status" value="1"/>
</dbReference>
<evidence type="ECO:0000256" key="2">
    <source>
        <dbReference type="ARBA" id="ARBA00022722"/>
    </source>
</evidence>
<evidence type="ECO:0000313" key="7">
    <source>
        <dbReference type="EMBL" id="MBN7774421.1"/>
    </source>
</evidence>
<dbReference type="PANTHER" id="PTHR11603">
    <property type="entry name" value="AAA FAMILY ATPASE"/>
    <property type="match status" value="1"/>
</dbReference>
<evidence type="ECO:0000259" key="6">
    <source>
        <dbReference type="PROSITE" id="PS50926"/>
    </source>
</evidence>